<proteinExistence type="predicted"/>
<comment type="caution">
    <text evidence="3">The sequence shown here is derived from an EMBL/GenBank/DDBJ whole genome shotgun (WGS) entry which is preliminary data.</text>
</comment>
<dbReference type="InterPro" id="IPR032347">
    <property type="entry name" value="DUF4864"/>
</dbReference>
<feature type="transmembrane region" description="Helical" evidence="2">
    <location>
        <begin position="67"/>
        <end position="85"/>
    </location>
</feature>
<evidence type="ECO:0000313" key="3">
    <source>
        <dbReference type="EMBL" id="PWE28739.1"/>
    </source>
</evidence>
<reference evidence="3 4" key="1">
    <citation type="submission" date="2018-05" db="EMBL/GenBank/DDBJ databases">
        <title>Pararhodobacter marina sp. nov., isolated from deep-sea water of the Indian Ocean.</title>
        <authorList>
            <person name="Lai Q.Sr."/>
            <person name="Liu X."/>
            <person name="Shao Z."/>
        </authorList>
    </citation>
    <scope>NUCLEOTIDE SEQUENCE [LARGE SCALE GENOMIC DNA]</scope>
    <source>
        <strain evidence="3 4">CIC4N-9</strain>
    </source>
</reference>
<name>A0A2U2CA55_9RHOB</name>
<accession>A0A2U2CA55</accession>
<feature type="region of interest" description="Disordered" evidence="1">
    <location>
        <begin position="1"/>
        <end position="35"/>
    </location>
</feature>
<dbReference type="OrthoDB" id="9130422at2"/>
<organism evidence="3 4">
    <name type="scientific">Pararhodobacter marinus</name>
    <dbReference type="NCBI Taxonomy" id="2184063"/>
    <lineage>
        <taxon>Bacteria</taxon>
        <taxon>Pseudomonadati</taxon>
        <taxon>Pseudomonadota</taxon>
        <taxon>Alphaproteobacteria</taxon>
        <taxon>Rhodobacterales</taxon>
        <taxon>Paracoccaceae</taxon>
        <taxon>Pararhodobacter</taxon>
    </lineage>
</organism>
<keyword evidence="2" id="KW-1133">Transmembrane helix</keyword>
<keyword evidence="4" id="KW-1185">Reference proteome</keyword>
<dbReference type="Proteomes" id="UP000244940">
    <property type="component" value="Unassembled WGS sequence"/>
</dbReference>
<evidence type="ECO:0008006" key="5">
    <source>
        <dbReference type="Google" id="ProtNLM"/>
    </source>
</evidence>
<evidence type="ECO:0000313" key="4">
    <source>
        <dbReference type="Proteomes" id="UP000244940"/>
    </source>
</evidence>
<evidence type="ECO:0000256" key="2">
    <source>
        <dbReference type="SAM" id="Phobius"/>
    </source>
</evidence>
<dbReference type="EMBL" id="QEYD01000006">
    <property type="protein sequence ID" value="PWE28739.1"/>
    <property type="molecule type" value="Genomic_DNA"/>
</dbReference>
<protein>
    <recommendedName>
        <fullName evidence="5">DUF4864 domain-containing protein</fullName>
    </recommendedName>
</protein>
<sequence length="198" mass="21668">MCRRERGPDQGAPRRAGARECRAGRHGAKSATGPAGCRRVRHPVIHRGCRCVIPVTQEVAMIRFRRLSLLLSFLAFGALALPASAQERTPPQLIDAQIDAFRDGDFVTAFGFASTELRAIFGTPEAFGRMVRQGYPMVLDPAEIRYLDQGERGGAVVQRVLILDRDGRSYLLEYLMRGTGAEMRIAGVSILPETGTGV</sequence>
<dbReference type="Pfam" id="PF16156">
    <property type="entry name" value="DUF4864"/>
    <property type="match status" value="1"/>
</dbReference>
<gene>
    <name evidence="3" type="ORF">C4N9_11010</name>
</gene>
<keyword evidence="2" id="KW-0472">Membrane</keyword>
<evidence type="ECO:0000256" key="1">
    <source>
        <dbReference type="SAM" id="MobiDB-lite"/>
    </source>
</evidence>
<keyword evidence="2" id="KW-0812">Transmembrane</keyword>
<dbReference type="AlphaFoldDB" id="A0A2U2CA55"/>